<feature type="compositionally biased region" description="Polar residues" evidence="1">
    <location>
        <begin position="513"/>
        <end position="523"/>
    </location>
</feature>
<feature type="region of interest" description="Disordered" evidence="1">
    <location>
        <begin position="54"/>
        <end position="83"/>
    </location>
</feature>
<comment type="caution">
    <text evidence="2">The sequence shown here is derived from an EMBL/GenBank/DDBJ whole genome shotgun (WGS) entry which is preliminary data.</text>
</comment>
<organism evidence="2 3">
    <name type="scientific">Euphydryas editha</name>
    <name type="common">Edith's checkerspot</name>
    <dbReference type="NCBI Taxonomy" id="104508"/>
    <lineage>
        <taxon>Eukaryota</taxon>
        <taxon>Metazoa</taxon>
        <taxon>Ecdysozoa</taxon>
        <taxon>Arthropoda</taxon>
        <taxon>Hexapoda</taxon>
        <taxon>Insecta</taxon>
        <taxon>Pterygota</taxon>
        <taxon>Neoptera</taxon>
        <taxon>Endopterygota</taxon>
        <taxon>Lepidoptera</taxon>
        <taxon>Glossata</taxon>
        <taxon>Ditrysia</taxon>
        <taxon>Papilionoidea</taxon>
        <taxon>Nymphalidae</taxon>
        <taxon>Nymphalinae</taxon>
        <taxon>Euphydryas</taxon>
    </lineage>
</organism>
<name>A0AAU9V091_EUPED</name>
<feature type="compositionally biased region" description="Polar residues" evidence="1">
    <location>
        <begin position="303"/>
        <end position="324"/>
    </location>
</feature>
<evidence type="ECO:0000313" key="3">
    <source>
        <dbReference type="Proteomes" id="UP001153954"/>
    </source>
</evidence>
<proteinExistence type="predicted"/>
<sequence>MTGETKGRARRGSCTPARAPPCAPCASAPPPACRARAAACPRGLRVVCCAPPARRRPPCATPDSPSPLTCQNNPNQGKRSANCSGDLKGDCGAPLDRVAMRLAAAERIRRLDYEREVAERTPPPAPVTEPYKLGGELQCLRAIDGRDYTVSTSRSPPSRCSSNRDPPPPCPIDLKPSDKCEISRGYHVDPCEHRPRIFVEIDRSSNVQLSAPEKLSDDITATSKPPIKPSSSAGRFTTRILESLKRSGNSVCPRQTNSEKSITRSVDDSWCANLTPPKSVPVRCKEQSLTERLRQRPGGKSGTHCNPQRNMHSKTSNTPCSSKTNAGLQENIKQYKPSPSWHERAKLKEAGQGRVVTVDHKEKINRKIGAGGLELNIPPSTEAVRVRVSLDFRAVDIGGCSKNSVIEDDASLRTLSSCHSSGGSDSWLSIKNLQKKFSRKKDTSILERQDNNGICPRPNNAKKTIAEKQSACSLGQKSKKTNDKPSCLNKPILQKPCPPSPCSPRPKEPKSRYVSTQNLLTVH</sequence>
<feature type="region of interest" description="Disordered" evidence="1">
    <location>
        <begin position="148"/>
        <end position="176"/>
    </location>
</feature>
<feature type="compositionally biased region" description="Low complexity" evidence="1">
    <location>
        <begin position="151"/>
        <end position="164"/>
    </location>
</feature>
<feature type="compositionally biased region" description="Pro residues" evidence="1">
    <location>
        <begin position="18"/>
        <end position="32"/>
    </location>
</feature>
<dbReference type="AlphaFoldDB" id="A0AAU9V091"/>
<dbReference type="Proteomes" id="UP001153954">
    <property type="component" value="Unassembled WGS sequence"/>
</dbReference>
<accession>A0AAU9V091</accession>
<feature type="region of interest" description="Disordered" evidence="1">
    <location>
        <begin position="287"/>
        <end position="324"/>
    </location>
</feature>
<reference evidence="2" key="1">
    <citation type="submission" date="2022-03" db="EMBL/GenBank/DDBJ databases">
        <authorList>
            <person name="Tunstrom K."/>
        </authorList>
    </citation>
    <scope>NUCLEOTIDE SEQUENCE</scope>
</reference>
<feature type="region of interest" description="Disordered" evidence="1">
    <location>
        <begin position="1"/>
        <end position="32"/>
    </location>
</feature>
<feature type="region of interest" description="Disordered" evidence="1">
    <location>
        <begin position="470"/>
        <end position="523"/>
    </location>
</feature>
<protein>
    <submittedName>
        <fullName evidence="2">Uncharacterized protein</fullName>
    </submittedName>
</protein>
<keyword evidence="3" id="KW-1185">Reference proteome</keyword>
<gene>
    <name evidence="2" type="ORF">EEDITHA_LOCUS19463</name>
</gene>
<evidence type="ECO:0000313" key="2">
    <source>
        <dbReference type="EMBL" id="CAH2105166.1"/>
    </source>
</evidence>
<dbReference type="EMBL" id="CAKOGL010000027">
    <property type="protein sequence ID" value="CAH2105166.1"/>
    <property type="molecule type" value="Genomic_DNA"/>
</dbReference>
<feature type="compositionally biased region" description="Polar residues" evidence="1">
    <location>
        <begin position="66"/>
        <end position="83"/>
    </location>
</feature>
<evidence type="ECO:0000256" key="1">
    <source>
        <dbReference type="SAM" id="MobiDB-lite"/>
    </source>
</evidence>